<evidence type="ECO:0000313" key="5">
    <source>
        <dbReference type="Proteomes" id="UP000247591"/>
    </source>
</evidence>
<evidence type="ECO:0000313" key="4">
    <source>
        <dbReference type="EMBL" id="PYE15428.1"/>
    </source>
</evidence>
<dbReference type="EMBL" id="QJSP01000010">
    <property type="protein sequence ID" value="PYE15428.1"/>
    <property type="molecule type" value="Genomic_DNA"/>
</dbReference>
<feature type="transmembrane region" description="Helical" evidence="2">
    <location>
        <begin position="30"/>
        <end position="48"/>
    </location>
</feature>
<protein>
    <submittedName>
        <fullName evidence="4">Excalibur calcium-binding domain-containing protein</fullName>
    </submittedName>
</protein>
<dbReference type="RefSeq" id="WP_245938012.1">
    <property type="nucleotide sequence ID" value="NZ_QJSP01000010.1"/>
</dbReference>
<feature type="compositionally biased region" description="Polar residues" evidence="1">
    <location>
        <begin position="107"/>
        <end position="122"/>
    </location>
</feature>
<reference evidence="4 5" key="1">
    <citation type="submission" date="2018-06" db="EMBL/GenBank/DDBJ databases">
        <title>Genomic Encyclopedia of Type Strains, Phase IV (KMG-IV): sequencing the most valuable type-strain genomes for metagenomic binning, comparative biology and taxonomic classification.</title>
        <authorList>
            <person name="Goeker M."/>
        </authorList>
    </citation>
    <scope>NUCLEOTIDE SEQUENCE [LARGE SCALE GENOMIC DNA]</scope>
    <source>
        <strain evidence="4 5">DSM 45521</strain>
    </source>
</reference>
<sequence>MTQQFSMPESWDRPSSGSPYPQPPKKKRKWPWVVAGCVALLIIIGLVAPGSEEKEEPKAVVETSTIATTTAPTPTSTTMKTPTSTTVVTSVVTSIVEVPPTRDEPGTATQTPIPLVPQTSTPVYVPPAPEPDLPSASFSNCTEAKAAGVAPIYKGEPGYSTSLDRDRDGIACDK</sequence>
<feature type="domain" description="Excalibur calcium-binding" evidence="3">
    <location>
        <begin position="137"/>
        <end position="173"/>
    </location>
</feature>
<accession>A0A318RFA0</accession>
<dbReference type="SMART" id="SM00894">
    <property type="entry name" value="Excalibur"/>
    <property type="match status" value="1"/>
</dbReference>
<dbReference type="InterPro" id="IPR008613">
    <property type="entry name" value="Excalibur_Ca-bd_domain"/>
</dbReference>
<gene>
    <name evidence="4" type="ORF">DFR67_11089</name>
</gene>
<keyword evidence="2" id="KW-0812">Transmembrane</keyword>
<evidence type="ECO:0000256" key="1">
    <source>
        <dbReference type="SAM" id="MobiDB-lite"/>
    </source>
</evidence>
<organism evidence="4 5">
    <name type="scientific">Williamsia limnetica</name>
    <dbReference type="NCBI Taxonomy" id="882452"/>
    <lineage>
        <taxon>Bacteria</taxon>
        <taxon>Bacillati</taxon>
        <taxon>Actinomycetota</taxon>
        <taxon>Actinomycetes</taxon>
        <taxon>Mycobacteriales</taxon>
        <taxon>Nocardiaceae</taxon>
        <taxon>Williamsia</taxon>
    </lineage>
</organism>
<evidence type="ECO:0000256" key="2">
    <source>
        <dbReference type="SAM" id="Phobius"/>
    </source>
</evidence>
<feature type="region of interest" description="Disordered" evidence="1">
    <location>
        <begin position="51"/>
        <end position="84"/>
    </location>
</feature>
<dbReference type="AlphaFoldDB" id="A0A318RFA0"/>
<comment type="caution">
    <text evidence="4">The sequence shown here is derived from an EMBL/GenBank/DDBJ whole genome shotgun (WGS) entry which is preliminary data.</text>
</comment>
<feature type="region of interest" description="Disordered" evidence="1">
    <location>
        <begin position="98"/>
        <end position="138"/>
    </location>
</feature>
<name>A0A318RFA0_WILLI</name>
<proteinExistence type="predicted"/>
<feature type="compositionally biased region" description="Polar residues" evidence="1">
    <location>
        <begin position="1"/>
        <end position="18"/>
    </location>
</feature>
<dbReference type="Pfam" id="PF05901">
    <property type="entry name" value="Excalibur"/>
    <property type="match status" value="1"/>
</dbReference>
<keyword evidence="2" id="KW-1133">Transmembrane helix</keyword>
<keyword evidence="5" id="KW-1185">Reference proteome</keyword>
<keyword evidence="2" id="KW-0472">Membrane</keyword>
<feature type="compositionally biased region" description="Low complexity" evidence="1">
    <location>
        <begin position="60"/>
        <end position="84"/>
    </location>
</feature>
<dbReference type="Proteomes" id="UP000247591">
    <property type="component" value="Unassembled WGS sequence"/>
</dbReference>
<feature type="region of interest" description="Disordered" evidence="1">
    <location>
        <begin position="1"/>
        <end position="29"/>
    </location>
</feature>
<evidence type="ECO:0000259" key="3">
    <source>
        <dbReference type="SMART" id="SM00894"/>
    </source>
</evidence>